<keyword evidence="3" id="KW-1185">Reference proteome</keyword>
<name>A0A556A7D8_9BURK</name>
<feature type="compositionally biased region" description="Polar residues" evidence="1">
    <location>
        <begin position="345"/>
        <end position="358"/>
    </location>
</feature>
<protein>
    <submittedName>
        <fullName evidence="2">Uncharacterized protein</fullName>
    </submittedName>
</protein>
<sequence length="358" mass="39394">MNTFQLVRSIDAFLAGLAPVQPFIAGLSQLSDHADSGVRLLESVASTGHTSQGAAAAANLYKHFNALRTITENINHRSFFKALESLQEGLNALKTGWPDGVEPIHEISHATEILADLYDKYLAKQSALNAYPLIFSAQKLHSEIEAFLRTLRAVRTSIEQAHRAGSIEAEFLLVLQKGSSLVILAGQLRALQAIYSELCALFSVSEIEYPLRIGKIESGSLWVQLFGHTKIVETMAAFISNAVAWIYRNYTDEGRISRLPQRADAVDAILTLSQRMKEQGIDVSEMEPNLKKAAVGLSKDLSELLCNQPSITINHRTLSLREELTKATLEGSEARRLGMQDSRESGLSSMFPNENQDG</sequence>
<dbReference type="AlphaFoldDB" id="A0A556A7D8"/>
<organism evidence="2 3">
    <name type="scientific">Verticiella sediminum</name>
    <dbReference type="NCBI Taxonomy" id="1247510"/>
    <lineage>
        <taxon>Bacteria</taxon>
        <taxon>Pseudomonadati</taxon>
        <taxon>Pseudomonadota</taxon>
        <taxon>Betaproteobacteria</taxon>
        <taxon>Burkholderiales</taxon>
        <taxon>Alcaligenaceae</taxon>
        <taxon>Verticiella</taxon>
    </lineage>
</organism>
<evidence type="ECO:0000313" key="2">
    <source>
        <dbReference type="EMBL" id="TSH88808.1"/>
    </source>
</evidence>
<dbReference type="OrthoDB" id="9554057at2"/>
<feature type="compositionally biased region" description="Basic and acidic residues" evidence="1">
    <location>
        <begin position="335"/>
        <end position="344"/>
    </location>
</feature>
<reference evidence="2 3" key="1">
    <citation type="submission" date="2019-07" db="EMBL/GenBank/DDBJ databases">
        <title>Qingshengfaniella alkalisoli gen. nov., sp. nov., isolated from saline soil.</title>
        <authorList>
            <person name="Xu L."/>
            <person name="Huang X.-X."/>
            <person name="Sun J.-Q."/>
        </authorList>
    </citation>
    <scope>NUCLEOTIDE SEQUENCE [LARGE SCALE GENOMIC DNA]</scope>
    <source>
        <strain evidence="2 3">DSM 27279</strain>
    </source>
</reference>
<dbReference type="EMBL" id="VLTJ01000042">
    <property type="protein sequence ID" value="TSH88808.1"/>
    <property type="molecule type" value="Genomic_DNA"/>
</dbReference>
<feature type="region of interest" description="Disordered" evidence="1">
    <location>
        <begin position="335"/>
        <end position="358"/>
    </location>
</feature>
<evidence type="ECO:0000313" key="3">
    <source>
        <dbReference type="Proteomes" id="UP000318405"/>
    </source>
</evidence>
<dbReference type="Proteomes" id="UP000318405">
    <property type="component" value="Unassembled WGS sequence"/>
</dbReference>
<proteinExistence type="predicted"/>
<gene>
    <name evidence="2" type="ORF">FOZ76_24495</name>
</gene>
<accession>A0A556A7D8</accession>
<evidence type="ECO:0000256" key="1">
    <source>
        <dbReference type="SAM" id="MobiDB-lite"/>
    </source>
</evidence>
<comment type="caution">
    <text evidence="2">The sequence shown here is derived from an EMBL/GenBank/DDBJ whole genome shotgun (WGS) entry which is preliminary data.</text>
</comment>
<dbReference type="RefSeq" id="WP_143950924.1">
    <property type="nucleotide sequence ID" value="NZ_BAABMB010000005.1"/>
</dbReference>